<evidence type="ECO:0000313" key="3">
    <source>
        <dbReference type="Proteomes" id="UP001501570"/>
    </source>
</evidence>
<keyword evidence="1" id="KW-0812">Transmembrane</keyword>
<dbReference type="Proteomes" id="UP001501570">
    <property type="component" value="Unassembled WGS sequence"/>
</dbReference>
<keyword evidence="1" id="KW-1133">Transmembrane helix</keyword>
<dbReference type="RefSeq" id="WP_345625961.1">
    <property type="nucleotide sequence ID" value="NZ_BAABJQ010000002.1"/>
</dbReference>
<keyword evidence="1" id="KW-0472">Membrane</keyword>
<evidence type="ECO:0000256" key="1">
    <source>
        <dbReference type="SAM" id="Phobius"/>
    </source>
</evidence>
<accession>A0ABP9RJA1</accession>
<gene>
    <name evidence="2" type="ORF">GCM10023322_06730</name>
</gene>
<sequence length="61" mass="6548">MTIHKRRAGGAKRAVVLEGVAGLFALAGLITSRVQHQPMPSPAQFRDVLLAQLRLMLGIKG</sequence>
<organism evidence="2 3">
    <name type="scientific">Rugosimonospora acidiphila</name>
    <dbReference type="NCBI Taxonomy" id="556531"/>
    <lineage>
        <taxon>Bacteria</taxon>
        <taxon>Bacillati</taxon>
        <taxon>Actinomycetota</taxon>
        <taxon>Actinomycetes</taxon>
        <taxon>Micromonosporales</taxon>
        <taxon>Micromonosporaceae</taxon>
        <taxon>Rugosimonospora</taxon>
    </lineage>
</organism>
<feature type="transmembrane region" description="Helical" evidence="1">
    <location>
        <begin position="14"/>
        <end position="32"/>
    </location>
</feature>
<protein>
    <submittedName>
        <fullName evidence="2">Uncharacterized protein</fullName>
    </submittedName>
</protein>
<reference evidence="3" key="1">
    <citation type="journal article" date="2019" name="Int. J. Syst. Evol. Microbiol.">
        <title>The Global Catalogue of Microorganisms (GCM) 10K type strain sequencing project: providing services to taxonomists for standard genome sequencing and annotation.</title>
        <authorList>
            <consortium name="The Broad Institute Genomics Platform"/>
            <consortium name="The Broad Institute Genome Sequencing Center for Infectious Disease"/>
            <person name="Wu L."/>
            <person name="Ma J."/>
        </authorList>
    </citation>
    <scope>NUCLEOTIDE SEQUENCE [LARGE SCALE GENOMIC DNA]</scope>
    <source>
        <strain evidence="3">JCM 18304</strain>
    </source>
</reference>
<dbReference type="EMBL" id="BAABJQ010000002">
    <property type="protein sequence ID" value="GAA5178770.1"/>
    <property type="molecule type" value="Genomic_DNA"/>
</dbReference>
<keyword evidence="3" id="KW-1185">Reference proteome</keyword>
<evidence type="ECO:0000313" key="2">
    <source>
        <dbReference type="EMBL" id="GAA5178770.1"/>
    </source>
</evidence>
<proteinExistence type="predicted"/>
<comment type="caution">
    <text evidence="2">The sequence shown here is derived from an EMBL/GenBank/DDBJ whole genome shotgun (WGS) entry which is preliminary data.</text>
</comment>
<name>A0ABP9RJA1_9ACTN</name>